<gene>
    <name evidence="1" type="ORF">K8V90_06440</name>
</gene>
<dbReference type="InterPro" id="IPR027417">
    <property type="entry name" value="P-loop_NTPase"/>
</dbReference>
<dbReference type="Gene3D" id="3.40.50.300">
    <property type="entry name" value="P-loop containing nucleotide triphosphate hydrolases"/>
    <property type="match status" value="1"/>
</dbReference>
<organism evidence="1 2">
    <name type="scientific">Romboutsia timonensis</name>
    <dbReference type="NCBI Taxonomy" id="1776391"/>
    <lineage>
        <taxon>Bacteria</taxon>
        <taxon>Bacillati</taxon>
        <taxon>Bacillota</taxon>
        <taxon>Clostridia</taxon>
        <taxon>Peptostreptococcales</taxon>
        <taxon>Peptostreptococcaceae</taxon>
        <taxon>Romboutsia</taxon>
    </lineage>
</organism>
<reference evidence="1" key="1">
    <citation type="journal article" date="2021" name="PeerJ">
        <title>Extensive microbial diversity within the chicken gut microbiome revealed by metagenomics and culture.</title>
        <authorList>
            <person name="Gilroy R."/>
            <person name="Ravi A."/>
            <person name="Getino M."/>
            <person name="Pursley I."/>
            <person name="Horton D.L."/>
            <person name="Alikhan N.F."/>
            <person name="Baker D."/>
            <person name="Gharbi K."/>
            <person name="Hall N."/>
            <person name="Watson M."/>
            <person name="Adriaenssens E.M."/>
            <person name="Foster-Nyarko E."/>
            <person name="Jarju S."/>
            <person name="Secka A."/>
            <person name="Antonio M."/>
            <person name="Oren A."/>
            <person name="Chaudhuri R.R."/>
            <person name="La Ragione R."/>
            <person name="Hildebrand F."/>
            <person name="Pallen M.J."/>
        </authorList>
    </citation>
    <scope>NUCLEOTIDE SEQUENCE</scope>
    <source>
        <strain evidence="1">1277</strain>
    </source>
</reference>
<reference evidence="1" key="2">
    <citation type="submission" date="2021-09" db="EMBL/GenBank/DDBJ databases">
        <authorList>
            <person name="Gilroy R."/>
        </authorList>
    </citation>
    <scope>NUCLEOTIDE SEQUENCE</scope>
    <source>
        <strain evidence="1">1277</strain>
    </source>
</reference>
<dbReference type="Proteomes" id="UP000776700">
    <property type="component" value="Unassembled WGS sequence"/>
</dbReference>
<evidence type="ECO:0000313" key="2">
    <source>
        <dbReference type="Proteomes" id="UP000776700"/>
    </source>
</evidence>
<accession>A0A921N0H4</accession>
<name>A0A921N0H4_9FIRM</name>
<proteinExistence type="predicted"/>
<dbReference type="AlphaFoldDB" id="A0A921N0H4"/>
<dbReference type="EMBL" id="DYUB01000200">
    <property type="protein sequence ID" value="HJG96723.1"/>
    <property type="molecule type" value="Genomic_DNA"/>
</dbReference>
<evidence type="ECO:0000313" key="1">
    <source>
        <dbReference type="EMBL" id="HJG96723.1"/>
    </source>
</evidence>
<protein>
    <submittedName>
        <fullName evidence="1">Uncharacterized protein</fullName>
    </submittedName>
</protein>
<comment type="caution">
    <text evidence="1">The sequence shown here is derived from an EMBL/GenBank/DDBJ whole genome shotgun (WGS) entry which is preliminary data.</text>
</comment>
<sequence>MAGFRTNKDNHKLGEINIYNPDTYDCQKSEEEINEKLSTFEKIKPAFAKYVALWRECPDLFIDFITPKDSNFKLFFYQRVFLRTAIRHKYFYATFTRAFSKSFLSMLILHIKLVLYPGINLFICSGTKGQATNIAKEKIEEIWDKFPMLKREIKEYSFQKDYLKIITHSGSKLDIVAVSGSTRGGRRHAGLIEEVKNGFNMFLPIYQ</sequence>